<evidence type="ECO:0000256" key="5">
    <source>
        <dbReference type="ARBA" id="ARBA00023136"/>
    </source>
</evidence>
<feature type="transmembrane region" description="Helical" evidence="6">
    <location>
        <begin position="152"/>
        <end position="170"/>
    </location>
</feature>
<dbReference type="InterPro" id="IPR037185">
    <property type="entry name" value="EmrE-like"/>
</dbReference>
<dbReference type="InterPro" id="IPR000620">
    <property type="entry name" value="EamA_dom"/>
</dbReference>
<evidence type="ECO:0000256" key="2">
    <source>
        <dbReference type="ARBA" id="ARBA00007362"/>
    </source>
</evidence>
<evidence type="ECO:0000256" key="1">
    <source>
        <dbReference type="ARBA" id="ARBA00004141"/>
    </source>
</evidence>
<feature type="transmembrane region" description="Helical" evidence="6">
    <location>
        <begin position="274"/>
        <end position="290"/>
    </location>
</feature>
<feature type="transmembrane region" description="Helical" evidence="6">
    <location>
        <begin position="296"/>
        <end position="314"/>
    </location>
</feature>
<evidence type="ECO:0000259" key="7">
    <source>
        <dbReference type="Pfam" id="PF00892"/>
    </source>
</evidence>
<protein>
    <submittedName>
        <fullName evidence="8">Peptide ABC transporter ATP-binding protein</fullName>
    </submittedName>
</protein>
<name>A0ABR4TV91_9PROT</name>
<feature type="transmembrane region" description="Helical" evidence="6">
    <location>
        <begin position="96"/>
        <end position="115"/>
    </location>
</feature>
<feature type="transmembrane region" description="Helical" evidence="6">
    <location>
        <begin position="35"/>
        <end position="55"/>
    </location>
</feature>
<comment type="subcellular location">
    <subcellularLocation>
        <location evidence="1">Membrane</location>
        <topology evidence="1">Multi-pass membrane protein</topology>
    </subcellularLocation>
</comment>
<feature type="transmembrane region" description="Helical" evidence="6">
    <location>
        <begin position="61"/>
        <end position="84"/>
    </location>
</feature>
<comment type="caution">
    <text evidence="8">The sequence shown here is derived from an EMBL/GenBank/DDBJ whole genome shotgun (WGS) entry which is preliminary data.</text>
</comment>
<accession>A0ABR4TV91</accession>
<keyword evidence="9" id="KW-1185">Reference proteome</keyword>
<organism evidence="8 9">
    <name type="scientific">Thalassospira permensis NBRC 106175</name>
    <dbReference type="NCBI Taxonomy" id="1353532"/>
    <lineage>
        <taxon>Bacteria</taxon>
        <taxon>Pseudomonadati</taxon>
        <taxon>Pseudomonadota</taxon>
        <taxon>Alphaproteobacteria</taxon>
        <taxon>Rhodospirillales</taxon>
        <taxon>Thalassospiraceae</taxon>
        <taxon>Thalassospira</taxon>
    </lineage>
</organism>
<evidence type="ECO:0000256" key="4">
    <source>
        <dbReference type="ARBA" id="ARBA00022989"/>
    </source>
</evidence>
<dbReference type="PANTHER" id="PTHR32322:SF2">
    <property type="entry name" value="EAMA DOMAIN-CONTAINING PROTEIN"/>
    <property type="match status" value="1"/>
</dbReference>
<proteinExistence type="inferred from homology"/>
<gene>
    <name evidence="8" type="ORF">SMB34_00550</name>
</gene>
<keyword evidence="4 6" id="KW-1133">Transmembrane helix</keyword>
<dbReference type="Pfam" id="PF00892">
    <property type="entry name" value="EamA"/>
    <property type="match status" value="2"/>
</dbReference>
<evidence type="ECO:0000256" key="3">
    <source>
        <dbReference type="ARBA" id="ARBA00022692"/>
    </source>
</evidence>
<feature type="transmembrane region" description="Helical" evidence="6">
    <location>
        <begin position="209"/>
        <end position="228"/>
    </location>
</feature>
<dbReference type="Proteomes" id="UP000027463">
    <property type="component" value="Unassembled WGS sequence"/>
</dbReference>
<feature type="domain" description="EamA" evidence="7">
    <location>
        <begin position="179"/>
        <end position="313"/>
    </location>
</feature>
<keyword evidence="8" id="KW-0547">Nucleotide-binding</keyword>
<feature type="transmembrane region" description="Helical" evidence="6">
    <location>
        <begin position="176"/>
        <end position="197"/>
    </location>
</feature>
<evidence type="ECO:0000256" key="6">
    <source>
        <dbReference type="SAM" id="Phobius"/>
    </source>
</evidence>
<dbReference type="PANTHER" id="PTHR32322">
    <property type="entry name" value="INNER MEMBRANE TRANSPORTER"/>
    <property type="match status" value="1"/>
</dbReference>
<keyword evidence="3 6" id="KW-0812">Transmembrane</keyword>
<reference evidence="8 9" key="1">
    <citation type="submission" date="2013-07" db="EMBL/GenBank/DDBJ databases">
        <title>Thalassospira permensis NBRC 106175 Genome Sequencing.</title>
        <authorList>
            <person name="Lai Q."/>
            <person name="Shao Z."/>
        </authorList>
    </citation>
    <scope>NUCLEOTIDE SEQUENCE [LARGE SCALE GENOMIC DNA]</scope>
    <source>
        <strain evidence="8 9">NBRC 106175</strain>
    </source>
</reference>
<feature type="domain" description="EamA" evidence="7">
    <location>
        <begin position="38"/>
        <end position="166"/>
    </location>
</feature>
<evidence type="ECO:0000313" key="9">
    <source>
        <dbReference type="Proteomes" id="UP000027463"/>
    </source>
</evidence>
<comment type="similarity">
    <text evidence="2">Belongs to the EamA transporter family.</text>
</comment>
<feature type="transmembrane region" description="Helical" evidence="6">
    <location>
        <begin position="240"/>
        <end position="262"/>
    </location>
</feature>
<dbReference type="SUPFAM" id="SSF103481">
    <property type="entry name" value="Multidrug resistance efflux transporter EmrE"/>
    <property type="match status" value="2"/>
</dbReference>
<sequence>MAGRRRAERCAPNSIFRRKKGNVMPATDHPAFARIMPFVFVFLWSTGFVGAKFGLPYADPFTFLFARFAIVIVLMVPVISLLGAKWPKSWRQVAHISTTGVLVHGIYLGGVFWAIDTGLPSGLAALIVGLQPVVTASVVGALLGERVSGRQWAGLVLGLIGVALVLVPKIGDGIGITAFGIGLAIMALFGMTAGTLYQKRFCTGMDLMSGTVIQYVAAAAFVGVVALIKEPLVIEWSMNFILAMAWLVLVLSIGAIMLLMVLIKQGEATRVASMFYLVPPTAAFFAWLLFDEHLGMLGFAGFAIAALGVALVMVKR</sequence>
<evidence type="ECO:0000313" key="8">
    <source>
        <dbReference type="EMBL" id="KEO59503.1"/>
    </source>
</evidence>
<dbReference type="GO" id="GO:0005524">
    <property type="term" value="F:ATP binding"/>
    <property type="evidence" value="ECO:0007669"/>
    <property type="project" value="UniProtKB-KW"/>
</dbReference>
<feature type="transmembrane region" description="Helical" evidence="6">
    <location>
        <begin position="121"/>
        <end position="143"/>
    </location>
</feature>
<keyword evidence="8" id="KW-0067">ATP-binding</keyword>
<dbReference type="InterPro" id="IPR050638">
    <property type="entry name" value="AA-Vitamin_Transporters"/>
</dbReference>
<keyword evidence="5 6" id="KW-0472">Membrane</keyword>
<dbReference type="EMBL" id="AUNC01000001">
    <property type="protein sequence ID" value="KEO59503.1"/>
    <property type="molecule type" value="Genomic_DNA"/>
</dbReference>